<organism evidence="2 3">
    <name type="scientific">Plutella xylostella</name>
    <name type="common">Diamondback moth</name>
    <name type="synonym">Plutella maculipennis</name>
    <dbReference type="NCBI Taxonomy" id="51655"/>
    <lineage>
        <taxon>Eukaryota</taxon>
        <taxon>Metazoa</taxon>
        <taxon>Ecdysozoa</taxon>
        <taxon>Arthropoda</taxon>
        <taxon>Hexapoda</taxon>
        <taxon>Insecta</taxon>
        <taxon>Pterygota</taxon>
        <taxon>Neoptera</taxon>
        <taxon>Endopterygota</taxon>
        <taxon>Lepidoptera</taxon>
        <taxon>Glossata</taxon>
        <taxon>Ditrysia</taxon>
        <taxon>Yponomeutoidea</taxon>
        <taxon>Plutellidae</taxon>
        <taxon>Plutella</taxon>
    </lineage>
</organism>
<dbReference type="Proteomes" id="UP000653454">
    <property type="component" value="Unassembled WGS sequence"/>
</dbReference>
<keyword evidence="1" id="KW-0732">Signal</keyword>
<dbReference type="AlphaFoldDB" id="A0A8S4FTD2"/>
<evidence type="ECO:0000256" key="1">
    <source>
        <dbReference type="SAM" id="SignalP"/>
    </source>
</evidence>
<protein>
    <submittedName>
        <fullName evidence="2">(diamondback moth) hypothetical protein</fullName>
    </submittedName>
</protein>
<gene>
    <name evidence="2" type="ORF">PLXY2_LOCUS10091</name>
</gene>
<evidence type="ECO:0000313" key="3">
    <source>
        <dbReference type="Proteomes" id="UP000653454"/>
    </source>
</evidence>
<keyword evidence="3" id="KW-1185">Reference proteome</keyword>
<dbReference type="EMBL" id="CAJHNJ030000043">
    <property type="protein sequence ID" value="CAG9130941.1"/>
    <property type="molecule type" value="Genomic_DNA"/>
</dbReference>
<proteinExistence type="predicted"/>
<accession>A0A8S4FTD2</accession>
<feature type="signal peptide" evidence="1">
    <location>
        <begin position="1"/>
        <end position="23"/>
    </location>
</feature>
<name>A0A8S4FTD2_PLUXY</name>
<reference evidence="2" key="1">
    <citation type="submission" date="2020-11" db="EMBL/GenBank/DDBJ databases">
        <authorList>
            <person name="Whiteford S."/>
        </authorList>
    </citation>
    <scope>NUCLEOTIDE SEQUENCE</scope>
</reference>
<evidence type="ECO:0000313" key="2">
    <source>
        <dbReference type="EMBL" id="CAG9130941.1"/>
    </source>
</evidence>
<sequence>MNFYYIFTVAALGLMALVGNAQAGWENIVPTGDSNPATGTIDKAKGIVDGAGKS</sequence>
<feature type="chain" id="PRO_5035792136" evidence="1">
    <location>
        <begin position="24"/>
        <end position="54"/>
    </location>
</feature>
<comment type="caution">
    <text evidence="2">The sequence shown here is derived from an EMBL/GenBank/DDBJ whole genome shotgun (WGS) entry which is preliminary data.</text>
</comment>